<dbReference type="CDD" id="cd02439">
    <property type="entry name" value="DMB-PRT_CobT"/>
    <property type="match status" value="1"/>
</dbReference>
<dbReference type="GO" id="GO:0008939">
    <property type="term" value="F:nicotinate-nucleotide-dimethylbenzimidazole phosphoribosyltransferase activity"/>
    <property type="evidence" value="ECO:0007669"/>
    <property type="project" value="InterPro"/>
</dbReference>
<dbReference type="GeneID" id="31675594"/>
<reference evidence="1 2" key="1">
    <citation type="submission" date="2011-10" db="EMBL/GenBank/DDBJ databases">
        <title>Metabolic and evolutionary patterns in the extreme acidophile Ferroplasma acidiphilum.</title>
        <authorList>
            <person name="Golyshina O.V."/>
            <person name="Kozyavkin S.A."/>
            <person name="Tatusov R.L."/>
            <person name="Slesarev A.I."/>
            <person name="Golyshin P.N."/>
        </authorList>
    </citation>
    <scope>NUCLEOTIDE SEQUENCE [LARGE SCALE GENOMIC DNA]</scope>
    <source>
        <strain evidence="2">Y</strain>
    </source>
</reference>
<dbReference type="InterPro" id="IPR036087">
    <property type="entry name" value="Nict_dMeBzImd_PRibTrfase_sf"/>
</dbReference>
<dbReference type="PANTHER" id="PTHR38811:SF1">
    <property type="entry name" value="UPF0284 PROTEIN SLL1500"/>
    <property type="match status" value="1"/>
</dbReference>
<dbReference type="Gene3D" id="3.40.50.10210">
    <property type="match status" value="1"/>
</dbReference>
<dbReference type="SUPFAM" id="SSF52733">
    <property type="entry name" value="Nicotinate mononucleotide:5,6-dimethylbenzimidazole phosphoribosyltransferase (CobT)"/>
    <property type="match status" value="1"/>
</dbReference>
<proteinExistence type="predicted"/>
<dbReference type="AlphaFoldDB" id="A0A1V0N1P0"/>
<name>A0A1V0N1P0_9ARCH</name>
<sequence length="336" mass="36118">MEIVEGNNVYNKITDRHDILYILLGGTTQVSTIPGISAAGASPELTKLTPVLDSEIISAGKCISYDVVPMTEEGIPTPSIITRGANEISGINTLIMDAGFIQDPAVPFIKTSLGSAGDGSKEKALQFYERAKAYGSYLGNLLDGKYKFIFLAESVPGGTTTAHTVLSSIGIGEMTSSSMKNSPDAIKESFTARALERTGKLPGYNDSVAEFGDYMMAISLGIGSVINKSTLFYAGGTQMATVFYLDRLINGNNNRYVFTTGYIMKDKEKLMRKLAGQSVLYANMNFSGITGLKYYDEGYVKEGTGFGAAFGISYLLGGNTAPVYSNIKKVYRSFLK</sequence>
<keyword evidence="2" id="KW-1185">Reference proteome</keyword>
<accession>A0A1V0N1P0</accession>
<dbReference type="OrthoDB" id="9136at2157"/>
<dbReference type="PANTHER" id="PTHR38811">
    <property type="match status" value="1"/>
</dbReference>
<dbReference type="InterPro" id="IPR003200">
    <property type="entry name" value="Nict_dMeBzImd_PRibTrfase"/>
</dbReference>
<gene>
    <name evidence="1" type="ORF">FAD_0082</name>
</gene>
<dbReference type="InterPro" id="IPR002805">
    <property type="entry name" value="Nict_dMeBzImd_PRibTrfase_arc"/>
</dbReference>
<dbReference type="STRING" id="74969.FAD_0082"/>
<dbReference type="NCBIfam" id="NF003372">
    <property type="entry name" value="PRK04447.1-5"/>
    <property type="match status" value="1"/>
</dbReference>
<protein>
    <submittedName>
        <fullName evidence="1">Uncharacterized protein</fullName>
    </submittedName>
</protein>
<evidence type="ECO:0000313" key="1">
    <source>
        <dbReference type="EMBL" id="ARD84015.1"/>
    </source>
</evidence>
<dbReference type="EMBL" id="CP015363">
    <property type="protein sequence ID" value="ARD84015.1"/>
    <property type="molecule type" value="Genomic_DNA"/>
</dbReference>
<evidence type="ECO:0000313" key="2">
    <source>
        <dbReference type="Proteomes" id="UP000192050"/>
    </source>
</evidence>
<dbReference type="RefSeq" id="WP_081141302.1">
    <property type="nucleotide sequence ID" value="NZ_CP015363.1"/>
</dbReference>
<dbReference type="Proteomes" id="UP000192050">
    <property type="component" value="Chromosome"/>
</dbReference>
<dbReference type="KEGG" id="fai:FAD_0082"/>
<organism evidence="1 2">
    <name type="scientific">Ferroplasma acidiphilum</name>
    <dbReference type="NCBI Taxonomy" id="74969"/>
    <lineage>
        <taxon>Archaea</taxon>
        <taxon>Methanobacteriati</taxon>
        <taxon>Thermoplasmatota</taxon>
        <taxon>Thermoplasmata</taxon>
        <taxon>Thermoplasmatales</taxon>
        <taxon>Ferroplasmaceae</taxon>
        <taxon>Ferroplasma</taxon>
    </lineage>
</organism>